<dbReference type="Proteomes" id="UP000824136">
    <property type="component" value="Unassembled WGS sequence"/>
</dbReference>
<organism evidence="2 3">
    <name type="scientific">Candidatus Faeciplasma pullistercoris</name>
    <dbReference type="NCBI Taxonomy" id="2840800"/>
    <lineage>
        <taxon>Bacteria</taxon>
        <taxon>Bacillati</taxon>
        <taxon>Bacillota</taxon>
        <taxon>Clostridia</taxon>
        <taxon>Eubacteriales</taxon>
        <taxon>Oscillospiraceae</taxon>
        <taxon>Oscillospiraceae incertae sedis</taxon>
        <taxon>Candidatus Faeciplasma</taxon>
    </lineage>
</organism>
<dbReference type="EMBL" id="DVLL01000021">
    <property type="protein sequence ID" value="HIT59313.1"/>
    <property type="molecule type" value="Genomic_DNA"/>
</dbReference>
<name>A0A9D1GV44_9FIRM</name>
<gene>
    <name evidence="2" type="ORF">IAC39_06350</name>
</gene>
<evidence type="ECO:0000313" key="2">
    <source>
        <dbReference type="EMBL" id="HIT59313.1"/>
    </source>
</evidence>
<dbReference type="AlphaFoldDB" id="A0A9D1GV44"/>
<feature type="transmembrane region" description="Helical" evidence="1">
    <location>
        <begin position="21"/>
        <end position="40"/>
    </location>
</feature>
<evidence type="ECO:0000313" key="3">
    <source>
        <dbReference type="Proteomes" id="UP000824136"/>
    </source>
</evidence>
<sequence>MENKNLWELIKERFKLSSKTGVYLIIASAAVILLIMLSSFSSGVDGSSDNVMSQQEISMIDREYEERIKTELEEVISKIKGVGDVTVMVTTSGSTRMVYAKDVQKDELEQRTENVIVGNKEALVESVSYPQIEGVLVVCSGGESAEVKEKVINAVSTVLNISSNRVYVTNSVKER</sequence>
<evidence type="ECO:0000256" key="1">
    <source>
        <dbReference type="SAM" id="Phobius"/>
    </source>
</evidence>
<comment type="caution">
    <text evidence="2">The sequence shown here is derived from an EMBL/GenBank/DDBJ whole genome shotgun (WGS) entry which is preliminary data.</text>
</comment>
<keyword evidence="1" id="KW-0812">Transmembrane</keyword>
<accession>A0A9D1GV44</accession>
<proteinExistence type="predicted"/>
<evidence type="ECO:0008006" key="4">
    <source>
        <dbReference type="Google" id="ProtNLM"/>
    </source>
</evidence>
<protein>
    <recommendedName>
        <fullName evidence="4">Stage III sporulation protein AG</fullName>
    </recommendedName>
</protein>
<reference evidence="2" key="1">
    <citation type="submission" date="2020-10" db="EMBL/GenBank/DDBJ databases">
        <authorList>
            <person name="Gilroy R."/>
        </authorList>
    </citation>
    <scope>NUCLEOTIDE SEQUENCE</scope>
    <source>
        <strain evidence="2">CHK33-4379</strain>
    </source>
</reference>
<keyword evidence="1" id="KW-1133">Transmembrane helix</keyword>
<keyword evidence="1" id="KW-0472">Membrane</keyword>
<reference evidence="2" key="2">
    <citation type="journal article" date="2021" name="PeerJ">
        <title>Extensive microbial diversity within the chicken gut microbiome revealed by metagenomics and culture.</title>
        <authorList>
            <person name="Gilroy R."/>
            <person name="Ravi A."/>
            <person name="Getino M."/>
            <person name="Pursley I."/>
            <person name="Horton D.L."/>
            <person name="Alikhan N.F."/>
            <person name="Baker D."/>
            <person name="Gharbi K."/>
            <person name="Hall N."/>
            <person name="Watson M."/>
            <person name="Adriaenssens E.M."/>
            <person name="Foster-Nyarko E."/>
            <person name="Jarju S."/>
            <person name="Secka A."/>
            <person name="Antonio M."/>
            <person name="Oren A."/>
            <person name="Chaudhuri R.R."/>
            <person name="La Ragione R."/>
            <person name="Hildebrand F."/>
            <person name="Pallen M.J."/>
        </authorList>
    </citation>
    <scope>NUCLEOTIDE SEQUENCE</scope>
    <source>
        <strain evidence="2">CHK33-4379</strain>
    </source>
</reference>